<feature type="domain" description="DUF4031" evidence="1">
    <location>
        <begin position="4"/>
        <end position="89"/>
    </location>
</feature>
<dbReference type="RefSeq" id="WP_101850126.1">
    <property type="nucleotide sequence ID" value="NZ_PKIZ01000031.1"/>
</dbReference>
<keyword evidence="3" id="KW-1185">Reference proteome</keyword>
<organism evidence="2 3">
    <name type="scientific">Kytococcus schroeteri</name>
    <dbReference type="NCBI Taxonomy" id="138300"/>
    <lineage>
        <taxon>Bacteria</taxon>
        <taxon>Bacillati</taxon>
        <taxon>Actinomycetota</taxon>
        <taxon>Actinomycetes</taxon>
        <taxon>Micrococcales</taxon>
        <taxon>Kytococcaceae</taxon>
        <taxon>Kytococcus</taxon>
    </lineage>
</organism>
<dbReference type="InterPro" id="IPR025109">
    <property type="entry name" value="DUF4031"/>
</dbReference>
<reference evidence="2 3" key="1">
    <citation type="submission" date="2017-12" db="EMBL/GenBank/DDBJ databases">
        <title>Phylogenetic diversity of female urinary microbiome.</title>
        <authorList>
            <person name="Thomas-White K."/>
            <person name="Wolfe A.J."/>
        </authorList>
    </citation>
    <scope>NUCLEOTIDE SEQUENCE [LARGE SCALE GENOMIC DNA]</scope>
    <source>
        <strain evidence="2 3">UMB1298</strain>
    </source>
</reference>
<dbReference type="EMBL" id="PKIZ01000031">
    <property type="protein sequence ID" value="PKZ40792.1"/>
    <property type="molecule type" value="Genomic_DNA"/>
</dbReference>
<evidence type="ECO:0000259" key="1">
    <source>
        <dbReference type="Pfam" id="PF13223"/>
    </source>
</evidence>
<proteinExistence type="predicted"/>
<dbReference type="AlphaFoldDB" id="A0A2I1P871"/>
<sequence length="270" mass="27709">MALWIDRPAWPAHDTVFSHLVSDGGLEATGAASWVRASAELTDALAGAGLHPGWLDGDHADVPVSAFDDLLAAGAQLRSAREITAMLTATGQRLRKRKAEKCLTRTVVDEGHRVDLVRSAAGPVGAAGSATMEDGGLVVADGAGRVLLVPGEDGWGLLQGVGPQGVAGGVPGRDVGGPSSTSGKGALIGYEEEVRREGGVLRRQHRAYRLQVIGGPDGLAAVGAAWSTGAEAPAPIDGARWVGLAEGRDLVGGASWWPLVTRGMERGWGV</sequence>
<gene>
    <name evidence="2" type="ORF">CYJ76_11175</name>
</gene>
<protein>
    <recommendedName>
        <fullName evidence="1">DUF4031 domain-containing protein</fullName>
    </recommendedName>
</protein>
<accession>A0A2I1P871</accession>
<comment type="caution">
    <text evidence="2">The sequence shown here is derived from an EMBL/GenBank/DDBJ whole genome shotgun (WGS) entry which is preliminary data.</text>
</comment>
<evidence type="ECO:0000313" key="2">
    <source>
        <dbReference type="EMBL" id="PKZ40792.1"/>
    </source>
</evidence>
<evidence type="ECO:0000313" key="3">
    <source>
        <dbReference type="Proteomes" id="UP000234206"/>
    </source>
</evidence>
<dbReference type="Proteomes" id="UP000234206">
    <property type="component" value="Unassembled WGS sequence"/>
</dbReference>
<dbReference type="Pfam" id="PF13223">
    <property type="entry name" value="DUF4031"/>
    <property type="match status" value="1"/>
</dbReference>
<name>A0A2I1P871_9MICO</name>